<dbReference type="OrthoDB" id="9805924at2"/>
<dbReference type="KEGG" id="cbot:ATE48_16510"/>
<accession>A0A1B1ALE2</accession>
<dbReference type="InParanoid" id="A0A1B1ALE2"/>
<evidence type="ECO:0000256" key="1">
    <source>
        <dbReference type="ARBA" id="ARBA00022679"/>
    </source>
</evidence>
<dbReference type="SUPFAM" id="SSF55729">
    <property type="entry name" value="Acyl-CoA N-acyltransferases (Nat)"/>
    <property type="match status" value="1"/>
</dbReference>
<dbReference type="RefSeq" id="WP_066773456.1">
    <property type="nucleotide sequence ID" value="NZ_CP013244.1"/>
</dbReference>
<evidence type="ECO:0000256" key="2">
    <source>
        <dbReference type="ARBA" id="ARBA00023315"/>
    </source>
</evidence>
<dbReference type="InterPro" id="IPR051016">
    <property type="entry name" value="Diverse_Substrate_AcTransf"/>
</dbReference>
<dbReference type="AlphaFoldDB" id="A0A1B1ALE2"/>
<dbReference type="InterPro" id="IPR016181">
    <property type="entry name" value="Acyl_CoA_acyltransferase"/>
</dbReference>
<dbReference type="PANTHER" id="PTHR10545">
    <property type="entry name" value="DIAMINE N-ACETYLTRANSFERASE"/>
    <property type="match status" value="1"/>
</dbReference>
<dbReference type="Pfam" id="PF00583">
    <property type="entry name" value="Acetyltransf_1"/>
    <property type="match status" value="1"/>
</dbReference>
<organism evidence="4 5">
    <name type="scientific">Candidatus Viadribacter manganicus</name>
    <dbReference type="NCBI Taxonomy" id="1759059"/>
    <lineage>
        <taxon>Bacteria</taxon>
        <taxon>Pseudomonadati</taxon>
        <taxon>Pseudomonadota</taxon>
        <taxon>Alphaproteobacteria</taxon>
        <taxon>Hyphomonadales</taxon>
        <taxon>Hyphomonadaceae</taxon>
        <taxon>Candidatus Viadribacter</taxon>
    </lineage>
</organism>
<reference evidence="4 5" key="1">
    <citation type="submission" date="2015-11" db="EMBL/GenBank/DDBJ databases">
        <title>Whole-Genome Sequence of Candidatus Oderbacter manganicum from the National Park Lower Oder Valley, Germany.</title>
        <authorList>
            <person name="Braun B."/>
            <person name="Liere K."/>
            <person name="Szewzyk U."/>
        </authorList>
    </citation>
    <scope>NUCLEOTIDE SEQUENCE [LARGE SCALE GENOMIC DNA]</scope>
    <source>
        <strain evidence="4 5">OTSz_A_272</strain>
    </source>
</reference>
<feature type="domain" description="N-acetyltransferase" evidence="3">
    <location>
        <begin position="5"/>
        <end position="159"/>
    </location>
</feature>
<evidence type="ECO:0000313" key="5">
    <source>
        <dbReference type="Proteomes" id="UP000092498"/>
    </source>
</evidence>
<protein>
    <recommendedName>
        <fullName evidence="3">N-acetyltransferase domain-containing protein</fullName>
    </recommendedName>
</protein>
<keyword evidence="5" id="KW-1185">Reference proteome</keyword>
<evidence type="ECO:0000313" key="4">
    <source>
        <dbReference type="EMBL" id="ANP47399.1"/>
    </source>
</evidence>
<dbReference type="Proteomes" id="UP000092498">
    <property type="component" value="Chromosome"/>
</dbReference>
<dbReference type="CDD" id="cd04301">
    <property type="entry name" value="NAT_SF"/>
    <property type="match status" value="1"/>
</dbReference>
<dbReference type="STRING" id="1759059.ATE48_16510"/>
<dbReference type="InterPro" id="IPR000182">
    <property type="entry name" value="GNAT_dom"/>
</dbReference>
<dbReference type="PROSITE" id="PS51186">
    <property type="entry name" value="GNAT"/>
    <property type="match status" value="1"/>
</dbReference>
<evidence type="ECO:0000259" key="3">
    <source>
        <dbReference type="PROSITE" id="PS51186"/>
    </source>
</evidence>
<keyword evidence="2" id="KW-0012">Acyltransferase</keyword>
<sequence>MERPLNIRRAVPRDSDAIAKLAAQAASEEGASSSLEADRIKAHAFGANALFEAWVAQEGNSALVAHAVITKSYDVRRAAPNVVLCELYVIAEHRRGGLARKLMSAVARRARELGARELAITTGVDNEVAQRFFNAVGAKRREAAVFMMSADGIEWLAAEGN</sequence>
<dbReference type="EMBL" id="CP013244">
    <property type="protein sequence ID" value="ANP47399.1"/>
    <property type="molecule type" value="Genomic_DNA"/>
</dbReference>
<gene>
    <name evidence="4" type="ORF">ATE48_16510</name>
</gene>
<dbReference type="PANTHER" id="PTHR10545:SF29">
    <property type="entry name" value="GH14572P-RELATED"/>
    <property type="match status" value="1"/>
</dbReference>
<dbReference type="Gene3D" id="3.40.630.30">
    <property type="match status" value="1"/>
</dbReference>
<keyword evidence="1" id="KW-0808">Transferase</keyword>
<name>A0A1B1ALE2_9PROT</name>
<proteinExistence type="predicted"/>
<dbReference type="GO" id="GO:0008080">
    <property type="term" value="F:N-acetyltransferase activity"/>
    <property type="evidence" value="ECO:0007669"/>
    <property type="project" value="TreeGrafter"/>
</dbReference>